<dbReference type="EMBL" id="CYZL01000051">
    <property type="protein sequence ID" value="CUP18535.1"/>
    <property type="molecule type" value="Genomic_DNA"/>
</dbReference>
<evidence type="ECO:0000313" key="3">
    <source>
        <dbReference type="Proteomes" id="UP000095679"/>
    </source>
</evidence>
<dbReference type="RefSeq" id="WP_055300043.1">
    <property type="nucleotide sequence ID" value="NZ_BLYK01000090.1"/>
</dbReference>
<dbReference type="EMBL" id="QRNJ01000145">
    <property type="protein sequence ID" value="RHK31326.1"/>
    <property type="molecule type" value="Genomic_DNA"/>
</dbReference>
<protein>
    <recommendedName>
        <fullName evidence="5">Prokaryotic membrane lipoprotein lipid attachment site profile</fullName>
    </recommendedName>
</protein>
<accession>A0A174L9V2</accession>
<name>A0A174L9V2_9FIRM</name>
<reference evidence="1 3" key="1">
    <citation type="submission" date="2015-09" db="EMBL/GenBank/DDBJ databases">
        <authorList>
            <consortium name="Pathogen Informatics"/>
        </authorList>
    </citation>
    <scope>NUCLEOTIDE SEQUENCE [LARGE SCALE GENOMIC DNA]</scope>
    <source>
        <strain evidence="1 3">2789STDY5834835</strain>
    </source>
</reference>
<dbReference type="Proteomes" id="UP000095679">
    <property type="component" value="Unassembled WGS sequence"/>
</dbReference>
<evidence type="ECO:0000313" key="1">
    <source>
        <dbReference type="EMBL" id="CUP18535.1"/>
    </source>
</evidence>
<dbReference type="PROSITE" id="PS51257">
    <property type="entry name" value="PROKAR_LIPOPROTEIN"/>
    <property type="match status" value="1"/>
</dbReference>
<organism evidence="1 3">
    <name type="scientific">Anaerobutyricum hallii</name>
    <dbReference type="NCBI Taxonomy" id="39488"/>
    <lineage>
        <taxon>Bacteria</taxon>
        <taxon>Bacillati</taxon>
        <taxon>Bacillota</taxon>
        <taxon>Clostridia</taxon>
        <taxon>Lachnospirales</taxon>
        <taxon>Lachnospiraceae</taxon>
        <taxon>Anaerobutyricum</taxon>
    </lineage>
</organism>
<reference evidence="2 4" key="2">
    <citation type="submission" date="2018-08" db="EMBL/GenBank/DDBJ databases">
        <title>A genome reference for cultivated species of the human gut microbiota.</title>
        <authorList>
            <person name="Zou Y."/>
            <person name="Xue W."/>
            <person name="Luo G."/>
        </authorList>
    </citation>
    <scope>NUCLEOTIDE SEQUENCE [LARGE SCALE GENOMIC DNA]</scope>
    <source>
        <strain evidence="2 4">AF45-14BH</strain>
    </source>
</reference>
<dbReference type="AlphaFoldDB" id="A0A174L9V2"/>
<evidence type="ECO:0000313" key="4">
    <source>
        <dbReference type="Proteomes" id="UP000283497"/>
    </source>
</evidence>
<gene>
    <name evidence="2" type="ORF">DW068_17490</name>
    <name evidence="1" type="ORF">ERS852450_03225</name>
</gene>
<sequence>MRKNKIVFILVICLFTLICGCSKEKVNSDNGNSTHIVSKLKNQGDMTEDKKETKNIVLDIPSTADFLYSCNTIKELKEHADLIVKATVKEEHAWVDGVATIGTEYVLEINKCYIGKAQNTIIVNNLGGTILASKYLEKQNDPKMDELKKKVEKNPDNSYVRFQFDGAWQPEKGKQYIWFLEENEENGTITYAPINVYEGVYEIDQDIVKRYNEENTNNSTTRSSQLSDDKMTLSEMEAKINQ</sequence>
<proteinExistence type="predicted"/>
<evidence type="ECO:0000313" key="2">
    <source>
        <dbReference type="EMBL" id="RHK31326.1"/>
    </source>
</evidence>
<dbReference type="Proteomes" id="UP000283497">
    <property type="component" value="Unassembled WGS sequence"/>
</dbReference>
<evidence type="ECO:0008006" key="5">
    <source>
        <dbReference type="Google" id="ProtNLM"/>
    </source>
</evidence>